<dbReference type="Pfam" id="PF05593">
    <property type="entry name" value="RHS_repeat"/>
    <property type="match status" value="1"/>
</dbReference>
<keyword evidence="1" id="KW-0677">Repeat</keyword>
<feature type="region of interest" description="Disordered" evidence="2">
    <location>
        <begin position="682"/>
        <end position="718"/>
    </location>
</feature>
<gene>
    <name evidence="4" type="ORF">ACFMB1_10035</name>
</gene>
<feature type="non-terminal residue" evidence="4">
    <location>
        <position position="1"/>
    </location>
</feature>
<dbReference type="Pfam" id="PF25023">
    <property type="entry name" value="TEN_YD-shell"/>
    <property type="match status" value="1"/>
</dbReference>
<dbReference type="Gene3D" id="2.180.10.10">
    <property type="entry name" value="RHS repeat-associated core"/>
    <property type="match status" value="1"/>
</dbReference>
<evidence type="ECO:0000256" key="1">
    <source>
        <dbReference type="ARBA" id="ARBA00022737"/>
    </source>
</evidence>
<keyword evidence="5" id="KW-1185">Reference proteome</keyword>
<comment type="caution">
    <text evidence="4">The sequence shown here is derived from an EMBL/GenBank/DDBJ whole genome shotgun (WGS) entry which is preliminary data.</text>
</comment>
<dbReference type="InterPro" id="IPR050708">
    <property type="entry name" value="T6SS_VgrG/RHS"/>
</dbReference>
<protein>
    <submittedName>
        <fullName evidence="4">RHS repeat-associated core domain-containing protein</fullName>
    </submittedName>
</protein>
<feature type="domain" description="Teneurin-like YD-shell" evidence="3">
    <location>
        <begin position="325"/>
        <end position="526"/>
    </location>
</feature>
<proteinExistence type="predicted"/>
<dbReference type="EMBL" id="JBHPON010000002">
    <property type="protein sequence ID" value="MFC6035884.1"/>
    <property type="molecule type" value="Genomic_DNA"/>
</dbReference>
<dbReference type="InterPro" id="IPR022385">
    <property type="entry name" value="Rhs_assc_core"/>
</dbReference>
<reference evidence="4 5" key="1">
    <citation type="submission" date="2024-09" db="EMBL/GenBank/DDBJ databases">
        <authorList>
            <person name="Zhang Z.-H."/>
        </authorList>
    </citation>
    <scope>NUCLEOTIDE SEQUENCE [LARGE SCALE GENOMIC DNA]</scope>
    <source>
        <strain evidence="4 5">HHTR114</strain>
    </source>
</reference>
<dbReference type="RefSeq" id="WP_379923948.1">
    <property type="nucleotide sequence ID" value="NZ_JBHPON010000002.1"/>
</dbReference>
<organism evidence="4 5">
    <name type="scientific">Hyphococcus aureus</name>
    <dbReference type="NCBI Taxonomy" id="2666033"/>
    <lineage>
        <taxon>Bacteria</taxon>
        <taxon>Pseudomonadati</taxon>
        <taxon>Pseudomonadota</taxon>
        <taxon>Alphaproteobacteria</taxon>
        <taxon>Parvularculales</taxon>
        <taxon>Parvularculaceae</taxon>
        <taxon>Hyphococcus</taxon>
    </lineage>
</organism>
<evidence type="ECO:0000256" key="2">
    <source>
        <dbReference type="SAM" id="MobiDB-lite"/>
    </source>
</evidence>
<dbReference type="PANTHER" id="PTHR32305:SF15">
    <property type="entry name" value="PROTEIN RHSA-RELATED"/>
    <property type="match status" value="1"/>
</dbReference>
<evidence type="ECO:0000313" key="4">
    <source>
        <dbReference type="EMBL" id="MFC6035884.1"/>
    </source>
</evidence>
<evidence type="ECO:0000259" key="3">
    <source>
        <dbReference type="Pfam" id="PF25023"/>
    </source>
</evidence>
<dbReference type="NCBIfam" id="TIGR03696">
    <property type="entry name" value="Rhs_assc_core"/>
    <property type="match status" value="1"/>
</dbReference>
<name>A0ABW1KWJ1_9PROT</name>
<evidence type="ECO:0000313" key="5">
    <source>
        <dbReference type="Proteomes" id="UP001596116"/>
    </source>
</evidence>
<dbReference type="InterPro" id="IPR031325">
    <property type="entry name" value="RHS_repeat"/>
</dbReference>
<accession>A0ABW1KWJ1</accession>
<dbReference type="PANTHER" id="PTHR32305">
    <property type="match status" value="1"/>
</dbReference>
<sequence>TISVADQSGEDRITKNIYDAAGQPVQIRKAVGTSVEQAYATYSYTNNGLQRYVLDANGNRAKMEYDGFDRLKKWIFPSETKPTSFNPSTPATALATAGSLNTNDYEQYGYDAKSNRTSLRKRDTKTINYDYDNLNRMTFKDIPNSASEDVYYGYDLLGLQLYARFASASGVGVTNVYDALGRIESSTTNMDGTSRTLSYEYDAAGARTRLTYPDGEYFTYDYDTLNRMEEIFENGTSTVAGVTYNNKGFRDTLTGGVASSFVQDNLGRLTSITHDLSGTAADLTIGITSYNPASQVLGRSFSNDDYVWGDHVLGTKTFGTNGLNQYSVVDGVTYGYDDNGNLTSDGSTSYGYDVENRLTTVSGGATATLKYDPMGRLYETVGASTSTTRFLYDGDALVAEYDGSGNLLRRYVHGPDVDEPLVWYEGASVSSSVRRVMRADHLGSIIAVADNNGASLAKNTYDEYGVPASTNLGRFAYTGQTIVPELGMYYYKARIYSFKLGRFLQTDPIGYEDQTNLYAYVANDPVNNFDPTGLKCQTPDGVPSCTIDKFLDKNGQEITREQATEGKNGRKIEKLEATLTSKYEKAQQLASRGDSVTIKGDSKNGIADQEVSGDEIVTAMESVELTAAAGSSPKRSDSTATTTSVLYSDGSVKPRTTFWNNGTNATQRTFGHEILHGIYTRMNPPVPDGNGGWRGSGWDAQPQEAHQRSFNNAADRIK</sequence>
<dbReference type="Proteomes" id="UP001596116">
    <property type="component" value="Unassembled WGS sequence"/>
</dbReference>
<dbReference type="InterPro" id="IPR056823">
    <property type="entry name" value="TEN-like_YD-shell"/>
</dbReference>